<gene>
    <name evidence="2" type="ORF">K1X11_013460</name>
</gene>
<evidence type="ECO:0000256" key="1">
    <source>
        <dbReference type="SAM" id="SignalP"/>
    </source>
</evidence>
<reference evidence="2 3" key="1">
    <citation type="submission" date="2023-12" db="EMBL/GenBank/DDBJ databases">
        <title>Description of an unclassified Opitutus bacterium of Verrucomicrobiota.</title>
        <authorList>
            <person name="Zhang D.-F."/>
        </authorList>
    </citation>
    <scope>NUCLEOTIDE SEQUENCE [LARGE SCALE GENOMIC DNA]</scope>
    <source>
        <strain evidence="2 3">WL0086</strain>
    </source>
</reference>
<name>A0ABZ1C2B5_9BACT</name>
<dbReference type="RefSeq" id="WP_221032633.1">
    <property type="nucleotide sequence ID" value="NZ_CP139781.1"/>
</dbReference>
<proteinExistence type="predicted"/>
<dbReference type="Proteomes" id="UP000738431">
    <property type="component" value="Chromosome"/>
</dbReference>
<keyword evidence="3" id="KW-1185">Reference proteome</keyword>
<feature type="signal peptide" evidence="1">
    <location>
        <begin position="1"/>
        <end position="24"/>
    </location>
</feature>
<dbReference type="EMBL" id="CP139781">
    <property type="protein sequence ID" value="WRQ85814.1"/>
    <property type="molecule type" value="Genomic_DNA"/>
</dbReference>
<sequence length="480" mass="51564">MKHRHLLTLATLAVGATLAPVAKAEFDPSRVPADSKWVVYADFAALRETELGQQLIARVPMAEEFAAESPVRPDIGKIIDAIGSITGFGSLQIVPGQEADMTGALVIEGTADLRKIAEGLMAHATLSNPDEAVELTGLPIEAYQMHGEIVVGFPEEPIILVGRSPDKLTEALSLYRGQGKSIASGKHALTELLPGNQPFYIYAASLVPSEAIGGGENTPQARVLQMTKSAAVTLGESGEDLVAQATLQAADNSVAERLVKILNGLTAMLSLAESDDADLTAFLNSVRIQRDDTRVSLRLAYPTARLVQMFEETVMRPQVYEENKEQVAAGEPAPSEVKLEVEGEALLHWTGSGLRNSEGEAETEYAFITSDPVDLAAGARLIVTGEQHEGELARVDYIELLPVDGGDAIRYEAEFMRLRRYRIEERDSASGGELVRLEGGRGTAQLMFHGPAGSYRVRVCYIDEIDGISPFALSVVAPTS</sequence>
<keyword evidence="1" id="KW-0732">Signal</keyword>
<accession>A0ABZ1C2B5</accession>
<protein>
    <submittedName>
        <fullName evidence="2">Uncharacterized protein</fullName>
    </submittedName>
</protein>
<feature type="chain" id="PRO_5046095429" evidence="1">
    <location>
        <begin position="25"/>
        <end position="480"/>
    </location>
</feature>
<evidence type="ECO:0000313" key="3">
    <source>
        <dbReference type="Proteomes" id="UP000738431"/>
    </source>
</evidence>
<evidence type="ECO:0000313" key="2">
    <source>
        <dbReference type="EMBL" id="WRQ85814.1"/>
    </source>
</evidence>
<organism evidence="2 3">
    <name type="scientific">Actomonas aquatica</name>
    <dbReference type="NCBI Taxonomy" id="2866162"/>
    <lineage>
        <taxon>Bacteria</taxon>
        <taxon>Pseudomonadati</taxon>
        <taxon>Verrucomicrobiota</taxon>
        <taxon>Opitutia</taxon>
        <taxon>Opitutales</taxon>
        <taxon>Opitutaceae</taxon>
        <taxon>Actomonas</taxon>
    </lineage>
</organism>